<accession>A0AAU9KZQ2</accession>
<organism evidence="1 4">
    <name type="scientific">Peronospora belbahrii</name>
    <dbReference type="NCBI Taxonomy" id="622444"/>
    <lineage>
        <taxon>Eukaryota</taxon>
        <taxon>Sar</taxon>
        <taxon>Stramenopiles</taxon>
        <taxon>Oomycota</taxon>
        <taxon>Peronosporomycetes</taxon>
        <taxon>Peronosporales</taxon>
        <taxon>Peronosporaceae</taxon>
        <taxon>Peronospora</taxon>
    </lineage>
</organism>
<gene>
    <name evidence="2" type="ORF">PBS001_LOCUS6116</name>
    <name evidence="1" type="ORF">PBS003_LOCUS5876</name>
</gene>
<comment type="caution">
    <text evidence="1">The sequence shown here is derived from an EMBL/GenBank/DDBJ whole genome shotgun (WGS) entry which is preliminary data.</text>
</comment>
<keyword evidence="3" id="KW-1185">Reference proteome</keyword>
<dbReference type="SUPFAM" id="SSF49562">
    <property type="entry name" value="C2 domain (Calcium/lipid-binding domain, CaLB)"/>
    <property type="match status" value="1"/>
</dbReference>
<reference evidence="1 3" key="1">
    <citation type="submission" date="2021-11" db="EMBL/GenBank/DDBJ databases">
        <authorList>
            <person name="Islam A."/>
            <person name="Islam S."/>
            <person name="Flora M.S."/>
            <person name="Rahman M."/>
            <person name="Ziaur R.M."/>
            <person name="Epstein J.H."/>
            <person name="Hassan M."/>
            <person name="Klassen M."/>
            <person name="Woodard K."/>
            <person name="Webb A."/>
            <person name="Webby R.J."/>
            <person name="El Zowalaty M.E."/>
        </authorList>
    </citation>
    <scope>NUCLEOTIDE SEQUENCE</scope>
    <source>
        <strain evidence="2">Pbs1</strain>
        <strain evidence="1">Pbs3</strain>
    </source>
</reference>
<dbReference type="EMBL" id="CAKKTJ010000297">
    <property type="protein sequence ID" value="CAH0479224.1"/>
    <property type="molecule type" value="Genomic_DNA"/>
</dbReference>
<proteinExistence type="predicted"/>
<sequence length="283" mass="31425">MMLLLSNKTAPREPSSAVQPLVLMKKTTLMPSLTSFTKCFLSKAFPSPRIKLWGAQSSPTGVDDPIAMNVDDLDSEDARGDICEIVVVAIQKVINLSAGLASENDRVSTVMASGRLQKSSIWGSTKWQHGQLQLPHHMVCSVRRGTTTKVSTQADRSDNEFIFDEKFIFERREKDEQYHEVSIQVLSVGPGFSKKHCLGQVTVDLDAAFTTVTTEPIYRHSALQTDDSSKSGMEIYYVLHRLVVKNAKAAAASRILTRSSTSLNDDDDMDAYGQIFPNLWYLC</sequence>
<evidence type="ECO:0000313" key="4">
    <source>
        <dbReference type="Proteomes" id="UP001160483"/>
    </source>
</evidence>
<protein>
    <recommendedName>
        <fullName evidence="5">C2 domain-containing protein</fullName>
    </recommendedName>
</protein>
<dbReference type="Proteomes" id="UP001160483">
    <property type="component" value="Unassembled WGS sequence"/>
</dbReference>
<evidence type="ECO:0008006" key="5">
    <source>
        <dbReference type="Google" id="ProtNLM"/>
    </source>
</evidence>
<dbReference type="Proteomes" id="UP001158986">
    <property type="component" value="Unassembled WGS sequence"/>
</dbReference>
<evidence type="ECO:0000313" key="1">
    <source>
        <dbReference type="EMBL" id="CAH0479224.1"/>
    </source>
</evidence>
<evidence type="ECO:0000313" key="2">
    <source>
        <dbReference type="EMBL" id="CAH0519593.1"/>
    </source>
</evidence>
<dbReference type="AlphaFoldDB" id="A0AAU9KZQ2"/>
<dbReference type="InterPro" id="IPR035892">
    <property type="entry name" value="C2_domain_sf"/>
</dbReference>
<dbReference type="EMBL" id="CAKLCB010000305">
    <property type="protein sequence ID" value="CAH0519593.1"/>
    <property type="molecule type" value="Genomic_DNA"/>
</dbReference>
<name>A0AAU9KZQ2_9STRA</name>
<evidence type="ECO:0000313" key="3">
    <source>
        <dbReference type="Proteomes" id="UP001158986"/>
    </source>
</evidence>